<feature type="region of interest" description="Disordered" evidence="1">
    <location>
        <begin position="574"/>
        <end position="594"/>
    </location>
</feature>
<reference evidence="2 3" key="1">
    <citation type="submission" date="2018-10" db="EMBL/GenBank/DDBJ databases">
        <title>Genomic Encyclopedia of Archaeal and Bacterial Type Strains, Phase II (KMG-II): from individual species to whole genera.</title>
        <authorList>
            <person name="Goeker M."/>
        </authorList>
    </citation>
    <scope>NUCLEOTIDE SEQUENCE [LARGE SCALE GENOMIC DNA]</scope>
    <source>
        <strain evidence="2 3">DSM 29466</strain>
    </source>
</reference>
<evidence type="ECO:0000256" key="1">
    <source>
        <dbReference type="SAM" id="MobiDB-lite"/>
    </source>
</evidence>
<evidence type="ECO:0000313" key="3">
    <source>
        <dbReference type="Proteomes" id="UP000269157"/>
    </source>
</evidence>
<evidence type="ECO:0000313" key="2">
    <source>
        <dbReference type="EMBL" id="RLJ41182.1"/>
    </source>
</evidence>
<organism evidence="2 3">
    <name type="scientific">Litoreibacter meonggei</name>
    <dbReference type="NCBI Taxonomy" id="1049199"/>
    <lineage>
        <taxon>Bacteria</taxon>
        <taxon>Pseudomonadati</taxon>
        <taxon>Pseudomonadota</taxon>
        <taxon>Alphaproteobacteria</taxon>
        <taxon>Rhodobacterales</taxon>
        <taxon>Roseobacteraceae</taxon>
        <taxon>Litoreibacter</taxon>
    </lineage>
</organism>
<comment type="caution">
    <text evidence="2">The sequence shown here is derived from an EMBL/GenBank/DDBJ whole genome shotgun (WGS) entry which is preliminary data.</text>
</comment>
<name>A0A497VD14_9RHOB</name>
<protein>
    <submittedName>
        <fullName evidence="2">Uncharacterized protein</fullName>
    </submittedName>
</protein>
<dbReference type="AlphaFoldDB" id="A0A497VD14"/>
<dbReference type="OrthoDB" id="7847197at2"/>
<proteinExistence type="predicted"/>
<dbReference type="Proteomes" id="UP000269157">
    <property type="component" value="Unassembled WGS sequence"/>
</dbReference>
<dbReference type="EMBL" id="RCCE01000005">
    <property type="protein sequence ID" value="RLJ41182.1"/>
    <property type="molecule type" value="Genomic_DNA"/>
</dbReference>
<keyword evidence="3" id="KW-1185">Reference proteome</keyword>
<gene>
    <name evidence="2" type="ORF">BCF46_2970</name>
</gene>
<accession>A0A497VD14</accession>
<dbReference type="RefSeq" id="WP_121025812.1">
    <property type="nucleotide sequence ID" value="NZ_RCCE01000005.1"/>
</dbReference>
<sequence>MRVVFLISALLVAGSVWAKPALIKSGEHERFSRLVLYTGTAQTWSQSRAADLVTITISGWSLGFDTSQVFKMIPPDRIAKLEATKTSLKVTLGCDCPVEIQAVDQIGLVIDVLDERLPVDVPDQITPPTHYWPEPEGFVRNSQNLAAVAAFRKNLSEGVGRAATQQLLDVAKTIEILGPESSEKPRTHDPIVPVARFRTTSASERAARRDQYTLPEELACPPQNLGDIENWGSASPFTEQLGDIRNSLMGEFDALDNTEALRLARLYVHFAMGAEALATIGTLEQAGYEAQFLKPIAKLLDDADMQKPAIELPTNGCSGTHAIWGALLSSDPEAITEAQAKTITESFSRLPQHLKSILGPKLMARLNQDGKEIAASVVRNSISSHHDTRQTPPLEPADLANLSEPELNDLIAKSNSQTPAALVALLKMKIKQGAPISETSRDVARSFAIQQLGDPVSIELETVLAQDAVLRGDYSEALDTALDPETRVDTSTIVSFAARRLLDSGSDTDLAKFALRLGHDLGAKHLPKNTILTIGKKLQSVGLDELATAFSGRPPEKGAIKPENRQQVLGRDISLSQSFSPPPPTLGAAKTILDASRDTRRQISRILGNSGSSGVQ</sequence>